<organism evidence="1 2">
    <name type="scientific">Thelephora ganbajun</name>
    <name type="common">Ganba fungus</name>
    <dbReference type="NCBI Taxonomy" id="370292"/>
    <lineage>
        <taxon>Eukaryota</taxon>
        <taxon>Fungi</taxon>
        <taxon>Dikarya</taxon>
        <taxon>Basidiomycota</taxon>
        <taxon>Agaricomycotina</taxon>
        <taxon>Agaricomycetes</taxon>
        <taxon>Thelephorales</taxon>
        <taxon>Thelephoraceae</taxon>
        <taxon>Thelephora</taxon>
    </lineage>
</organism>
<evidence type="ECO:0000313" key="1">
    <source>
        <dbReference type="EMBL" id="KAF9643016.1"/>
    </source>
</evidence>
<gene>
    <name evidence="1" type="ORF">BDM02DRAFT_3192316</name>
</gene>
<comment type="caution">
    <text evidence="1">The sequence shown here is derived from an EMBL/GenBank/DDBJ whole genome shotgun (WGS) entry which is preliminary data.</text>
</comment>
<dbReference type="EMBL" id="MU118299">
    <property type="protein sequence ID" value="KAF9643016.1"/>
    <property type="molecule type" value="Genomic_DNA"/>
</dbReference>
<accession>A0ACB6Z060</accession>
<dbReference type="Proteomes" id="UP000886501">
    <property type="component" value="Unassembled WGS sequence"/>
</dbReference>
<proteinExistence type="predicted"/>
<reference evidence="1" key="1">
    <citation type="submission" date="2019-10" db="EMBL/GenBank/DDBJ databases">
        <authorList>
            <consortium name="DOE Joint Genome Institute"/>
            <person name="Kuo A."/>
            <person name="Miyauchi S."/>
            <person name="Kiss E."/>
            <person name="Drula E."/>
            <person name="Kohler A."/>
            <person name="Sanchez-Garcia M."/>
            <person name="Andreopoulos B."/>
            <person name="Barry K.W."/>
            <person name="Bonito G."/>
            <person name="Buee M."/>
            <person name="Carver A."/>
            <person name="Chen C."/>
            <person name="Cichocki N."/>
            <person name="Clum A."/>
            <person name="Culley D."/>
            <person name="Crous P.W."/>
            <person name="Fauchery L."/>
            <person name="Girlanda M."/>
            <person name="Hayes R."/>
            <person name="Keri Z."/>
            <person name="Labutti K."/>
            <person name="Lipzen A."/>
            <person name="Lombard V."/>
            <person name="Magnuson J."/>
            <person name="Maillard F."/>
            <person name="Morin E."/>
            <person name="Murat C."/>
            <person name="Nolan M."/>
            <person name="Ohm R."/>
            <person name="Pangilinan J."/>
            <person name="Pereira M."/>
            <person name="Perotto S."/>
            <person name="Peter M."/>
            <person name="Riley R."/>
            <person name="Sitrit Y."/>
            <person name="Stielow B."/>
            <person name="Szollosi G."/>
            <person name="Zifcakova L."/>
            <person name="Stursova M."/>
            <person name="Spatafora J.W."/>
            <person name="Tedersoo L."/>
            <person name="Vaario L.-M."/>
            <person name="Yamada A."/>
            <person name="Yan M."/>
            <person name="Wang P."/>
            <person name="Xu J."/>
            <person name="Bruns T."/>
            <person name="Baldrian P."/>
            <person name="Vilgalys R."/>
            <person name="Henrissat B."/>
            <person name="Grigoriev I.V."/>
            <person name="Hibbett D."/>
            <person name="Nagy L.G."/>
            <person name="Martin F.M."/>
        </authorList>
    </citation>
    <scope>NUCLEOTIDE SEQUENCE</scope>
    <source>
        <strain evidence="1">P2</strain>
    </source>
</reference>
<evidence type="ECO:0000313" key="2">
    <source>
        <dbReference type="Proteomes" id="UP000886501"/>
    </source>
</evidence>
<reference evidence="1" key="2">
    <citation type="journal article" date="2020" name="Nat. Commun.">
        <title>Large-scale genome sequencing of mycorrhizal fungi provides insights into the early evolution of symbiotic traits.</title>
        <authorList>
            <person name="Miyauchi S."/>
            <person name="Kiss E."/>
            <person name="Kuo A."/>
            <person name="Drula E."/>
            <person name="Kohler A."/>
            <person name="Sanchez-Garcia M."/>
            <person name="Morin E."/>
            <person name="Andreopoulos B."/>
            <person name="Barry K.W."/>
            <person name="Bonito G."/>
            <person name="Buee M."/>
            <person name="Carver A."/>
            <person name="Chen C."/>
            <person name="Cichocki N."/>
            <person name="Clum A."/>
            <person name="Culley D."/>
            <person name="Crous P.W."/>
            <person name="Fauchery L."/>
            <person name="Girlanda M."/>
            <person name="Hayes R.D."/>
            <person name="Keri Z."/>
            <person name="LaButti K."/>
            <person name="Lipzen A."/>
            <person name="Lombard V."/>
            <person name="Magnuson J."/>
            <person name="Maillard F."/>
            <person name="Murat C."/>
            <person name="Nolan M."/>
            <person name="Ohm R.A."/>
            <person name="Pangilinan J."/>
            <person name="Pereira M.F."/>
            <person name="Perotto S."/>
            <person name="Peter M."/>
            <person name="Pfister S."/>
            <person name="Riley R."/>
            <person name="Sitrit Y."/>
            <person name="Stielow J.B."/>
            <person name="Szollosi G."/>
            <person name="Zifcakova L."/>
            <person name="Stursova M."/>
            <person name="Spatafora J.W."/>
            <person name="Tedersoo L."/>
            <person name="Vaario L.M."/>
            <person name="Yamada A."/>
            <person name="Yan M."/>
            <person name="Wang P."/>
            <person name="Xu J."/>
            <person name="Bruns T."/>
            <person name="Baldrian P."/>
            <person name="Vilgalys R."/>
            <person name="Dunand C."/>
            <person name="Henrissat B."/>
            <person name="Grigoriev I.V."/>
            <person name="Hibbett D."/>
            <person name="Nagy L.G."/>
            <person name="Martin F.M."/>
        </authorList>
    </citation>
    <scope>NUCLEOTIDE SEQUENCE</scope>
    <source>
        <strain evidence="1">P2</strain>
    </source>
</reference>
<protein>
    <submittedName>
        <fullName evidence="1">Uncharacterized protein</fullName>
    </submittedName>
</protein>
<name>A0ACB6Z060_THEGA</name>
<keyword evidence="2" id="KW-1185">Reference proteome</keyword>
<sequence length="105" mass="11765">MQIPSEDPGRPIGTLALVEHGYFLHRSSDYISSANEFSATNWLWATNVYVDKIKNDLTDDNWRAIFNALHRLQETHAYEAQVEAGMALGERELLLPADPSTPPPA</sequence>